<gene>
    <name evidence="1" type="ORF">NM208_g1185</name>
</gene>
<evidence type="ECO:0000313" key="1">
    <source>
        <dbReference type="EMBL" id="KAJ3548055.1"/>
    </source>
</evidence>
<name>A0ACC1SX47_9HYPO</name>
<proteinExistence type="predicted"/>
<sequence length="601" mass="67028">MSGPRLIYKGIAVFLVVLFVITCLQPDSLRGLRGRISEKPPIMHRRCVTPRTVALTYDDNPTEEIYDLLALLKRYNATATFFHNGPNHINKWKLDTYISDIYAAGHQIGLHTWDHVNMDKVGPKNTLDNLERQNAWLQEKINIRSSFVRPPFGECEVECRKSLARNGYTLVVWTLDPLDWVFAADDKVHSSTDIINAWKDSQVGIHNDSYEGPIVLMHGRLHNSIAVLTPALLEFFASEKFRFVSVAECLGFSREQCPGNHVVNICSDSEQPLPPTQEPTLPSPDSHNTASSIQVGWNQESAATSLEFCQNSNIPDLDDMMLHDLLWTNTEGFNSEPSGNVGLNWNRGNTPSNRVPPAADLQHGMSTNRPVSKASANPAGRFSDTVQKTIHSRSASTQTQAEINAIIASITEIAERSTISHHIREELCTSSWPQLLSKAQLLMSIAGVQGSESPASLRLDAVLHVAWAAEHVQRCVSRCTTCMSQEMETFSILALMYDWITKRIAYALEDSPAIQNHQLTIGDLALTGHKSMISVYELIKHRITKARHAIRNIKSRIMSIGQRDPDKLDQAVQLTFQGVDSRLEALSGMIELLASENFYGA</sequence>
<comment type="caution">
    <text evidence="1">The sequence shown here is derived from an EMBL/GenBank/DDBJ whole genome shotgun (WGS) entry which is preliminary data.</text>
</comment>
<organism evidence="1 2">
    <name type="scientific">Fusarium decemcellulare</name>
    <dbReference type="NCBI Taxonomy" id="57161"/>
    <lineage>
        <taxon>Eukaryota</taxon>
        <taxon>Fungi</taxon>
        <taxon>Dikarya</taxon>
        <taxon>Ascomycota</taxon>
        <taxon>Pezizomycotina</taxon>
        <taxon>Sordariomycetes</taxon>
        <taxon>Hypocreomycetidae</taxon>
        <taxon>Hypocreales</taxon>
        <taxon>Nectriaceae</taxon>
        <taxon>Fusarium</taxon>
        <taxon>Fusarium decemcellulare species complex</taxon>
    </lineage>
</organism>
<dbReference type="EMBL" id="JANRMS010000059">
    <property type="protein sequence ID" value="KAJ3548055.1"/>
    <property type="molecule type" value="Genomic_DNA"/>
</dbReference>
<accession>A0ACC1SX47</accession>
<reference evidence="1" key="1">
    <citation type="submission" date="2022-08" db="EMBL/GenBank/DDBJ databases">
        <title>Genome Sequence of Fusarium decemcellulare.</title>
        <authorList>
            <person name="Buettner E."/>
        </authorList>
    </citation>
    <scope>NUCLEOTIDE SEQUENCE</scope>
    <source>
        <strain evidence="1">Babe19</strain>
    </source>
</reference>
<keyword evidence="2" id="KW-1185">Reference proteome</keyword>
<evidence type="ECO:0000313" key="2">
    <source>
        <dbReference type="Proteomes" id="UP001148629"/>
    </source>
</evidence>
<protein>
    <submittedName>
        <fullName evidence="1">Uncharacterized protein</fullName>
    </submittedName>
</protein>
<dbReference type="Proteomes" id="UP001148629">
    <property type="component" value="Unassembled WGS sequence"/>
</dbReference>